<name>B8C9H0_THAPS</name>
<feature type="region of interest" description="Disordered" evidence="2">
    <location>
        <begin position="144"/>
        <end position="189"/>
    </location>
</feature>
<reference evidence="4 5" key="1">
    <citation type="journal article" date="2004" name="Science">
        <title>The genome of the diatom Thalassiosira pseudonana: ecology, evolution, and metabolism.</title>
        <authorList>
            <person name="Armbrust E.V."/>
            <person name="Berges J.A."/>
            <person name="Bowler C."/>
            <person name="Green B.R."/>
            <person name="Martinez D."/>
            <person name="Putnam N.H."/>
            <person name="Zhou S."/>
            <person name="Allen A.E."/>
            <person name="Apt K.E."/>
            <person name="Bechner M."/>
            <person name="Brzezinski M.A."/>
            <person name="Chaal B.K."/>
            <person name="Chiovitti A."/>
            <person name="Davis A.K."/>
            <person name="Demarest M.S."/>
            <person name="Detter J.C."/>
            <person name="Glavina T."/>
            <person name="Goodstein D."/>
            <person name="Hadi M.Z."/>
            <person name="Hellsten U."/>
            <person name="Hildebrand M."/>
            <person name="Jenkins B.D."/>
            <person name="Jurka J."/>
            <person name="Kapitonov V.V."/>
            <person name="Kroger N."/>
            <person name="Lau W.W."/>
            <person name="Lane T.W."/>
            <person name="Larimer F.W."/>
            <person name="Lippmeier J.C."/>
            <person name="Lucas S."/>
            <person name="Medina M."/>
            <person name="Montsant A."/>
            <person name="Obornik M."/>
            <person name="Parker M.S."/>
            <person name="Palenik B."/>
            <person name="Pazour G.J."/>
            <person name="Richardson P.M."/>
            <person name="Rynearson T.A."/>
            <person name="Saito M.A."/>
            <person name="Schwartz D.C."/>
            <person name="Thamatrakoln K."/>
            <person name="Valentin K."/>
            <person name="Vardi A."/>
            <person name="Wilkerson F.P."/>
            <person name="Rokhsar D.S."/>
        </authorList>
    </citation>
    <scope>NUCLEOTIDE SEQUENCE [LARGE SCALE GENOMIC DNA]</scope>
    <source>
        <strain evidence="4 5">CCMP1335</strain>
    </source>
</reference>
<dbReference type="InterPro" id="IPR001164">
    <property type="entry name" value="ArfGAP_dom"/>
</dbReference>
<dbReference type="InterPro" id="IPR038508">
    <property type="entry name" value="ArfGAP_dom_sf"/>
</dbReference>
<feature type="compositionally biased region" description="Pro residues" evidence="2">
    <location>
        <begin position="756"/>
        <end position="772"/>
    </location>
</feature>
<dbReference type="GO" id="GO:0005096">
    <property type="term" value="F:GTPase activator activity"/>
    <property type="evidence" value="ECO:0007669"/>
    <property type="project" value="InterPro"/>
</dbReference>
<evidence type="ECO:0000256" key="2">
    <source>
        <dbReference type="SAM" id="MobiDB-lite"/>
    </source>
</evidence>
<dbReference type="SMART" id="SM00105">
    <property type="entry name" value="ArfGap"/>
    <property type="match status" value="1"/>
</dbReference>
<feature type="region of interest" description="Disordered" evidence="2">
    <location>
        <begin position="347"/>
        <end position="375"/>
    </location>
</feature>
<dbReference type="eggNOG" id="KOG0702">
    <property type="taxonomic scope" value="Eukaryota"/>
</dbReference>
<keyword evidence="1" id="KW-0862">Zinc</keyword>
<feature type="compositionally biased region" description="Low complexity" evidence="2">
    <location>
        <begin position="576"/>
        <end position="599"/>
    </location>
</feature>
<feature type="compositionally biased region" description="Low complexity" evidence="2">
    <location>
        <begin position="156"/>
        <end position="170"/>
    </location>
</feature>
<protein>
    <recommendedName>
        <fullName evidence="3">Arf-GAP domain-containing protein</fullName>
    </recommendedName>
</protein>
<dbReference type="Proteomes" id="UP000001449">
    <property type="component" value="Chromosome 10"/>
</dbReference>
<dbReference type="HOGENOM" id="CLU_357735_0_0_1"/>
<dbReference type="AlphaFoldDB" id="B8C9H0"/>
<dbReference type="Pfam" id="PF01412">
    <property type="entry name" value="ArfGap"/>
    <property type="match status" value="1"/>
</dbReference>
<keyword evidence="5" id="KW-1185">Reference proteome</keyword>
<dbReference type="InterPro" id="IPR037278">
    <property type="entry name" value="ARFGAP/RecO"/>
</dbReference>
<evidence type="ECO:0000259" key="3">
    <source>
        <dbReference type="PROSITE" id="PS50115"/>
    </source>
</evidence>
<feature type="region of interest" description="Disordered" evidence="2">
    <location>
        <begin position="565"/>
        <end position="599"/>
    </location>
</feature>
<feature type="compositionally biased region" description="Basic and acidic residues" evidence="2">
    <location>
        <begin position="774"/>
        <end position="784"/>
    </location>
</feature>
<accession>B8C9H0</accession>
<evidence type="ECO:0000313" key="5">
    <source>
        <dbReference type="Proteomes" id="UP000001449"/>
    </source>
</evidence>
<dbReference type="InParanoid" id="B8C9H0"/>
<keyword evidence="1" id="KW-0479">Metal-binding</keyword>
<feature type="region of interest" description="Disordered" evidence="2">
    <location>
        <begin position="738"/>
        <end position="784"/>
    </location>
</feature>
<feature type="compositionally biased region" description="Low complexity" evidence="2">
    <location>
        <begin position="444"/>
        <end position="454"/>
    </location>
</feature>
<organism evidence="4 5">
    <name type="scientific">Thalassiosira pseudonana</name>
    <name type="common">Marine diatom</name>
    <name type="synonym">Cyclotella nana</name>
    <dbReference type="NCBI Taxonomy" id="35128"/>
    <lineage>
        <taxon>Eukaryota</taxon>
        <taxon>Sar</taxon>
        <taxon>Stramenopiles</taxon>
        <taxon>Ochrophyta</taxon>
        <taxon>Bacillariophyta</taxon>
        <taxon>Coscinodiscophyceae</taxon>
        <taxon>Thalassiosirophycidae</taxon>
        <taxon>Thalassiosirales</taxon>
        <taxon>Thalassiosiraceae</taxon>
        <taxon>Thalassiosira</taxon>
    </lineage>
</organism>
<dbReference type="EMBL" id="CM000646">
    <property type="protein sequence ID" value="EED90044.1"/>
    <property type="molecule type" value="Genomic_DNA"/>
</dbReference>
<reference evidence="4 5" key="2">
    <citation type="journal article" date="2008" name="Nature">
        <title>The Phaeodactylum genome reveals the evolutionary history of diatom genomes.</title>
        <authorList>
            <person name="Bowler C."/>
            <person name="Allen A.E."/>
            <person name="Badger J.H."/>
            <person name="Grimwood J."/>
            <person name="Jabbari K."/>
            <person name="Kuo A."/>
            <person name="Maheswari U."/>
            <person name="Martens C."/>
            <person name="Maumus F."/>
            <person name="Otillar R.P."/>
            <person name="Rayko E."/>
            <person name="Salamov A."/>
            <person name="Vandepoele K."/>
            <person name="Beszteri B."/>
            <person name="Gruber A."/>
            <person name="Heijde M."/>
            <person name="Katinka M."/>
            <person name="Mock T."/>
            <person name="Valentin K."/>
            <person name="Verret F."/>
            <person name="Berges J.A."/>
            <person name="Brownlee C."/>
            <person name="Cadoret J.P."/>
            <person name="Chiovitti A."/>
            <person name="Choi C.J."/>
            <person name="Coesel S."/>
            <person name="De Martino A."/>
            <person name="Detter J.C."/>
            <person name="Durkin C."/>
            <person name="Falciatore A."/>
            <person name="Fournet J."/>
            <person name="Haruta M."/>
            <person name="Huysman M.J."/>
            <person name="Jenkins B.D."/>
            <person name="Jiroutova K."/>
            <person name="Jorgensen R.E."/>
            <person name="Joubert Y."/>
            <person name="Kaplan A."/>
            <person name="Kroger N."/>
            <person name="Kroth P.G."/>
            <person name="La Roche J."/>
            <person name="Lindquist E."/>
            <person name="Lommer M."/>
            <person name="Martin-Jezequel V."/>
            <person name="Lopez P.J."/>
            <person name="Lucas S."/>
            <person name="Mangogna M."/>
            <person name="McGinnis K."/>
            <person name="Medlin L.K."/>
            <person name="Montsant A."/>
            <person name="Oudot-Le Secq M.P."/>
            <person name="Napoli C."/>
            <person name="Obornik M."/>
            <person name="Parker M.S."/>
            <person name="Petit J.L."/>
            <person name="Porcel B.M."/>
            <person name="Poulsen N."/>
            <person name="Robison M."/>
            <person name="Rychlewski L."/>
            <person name="Rynearson T.A."/>
            <person name="Schmutz J."/>
            <person name="Shapiro H."/>
            <person name="Siaut M."/>
            <person name="Stanley M."/>
            <person name="Sussman M.R."/>
            <person name="Taylor A.R."/>
            <person name="Vardi A."/>
            <person name="von Dassow P."/>
            <person name="Vyverman W."/>
            <person name="Willis A."/>
            <person name="Wyrwicz L.S."/>
            <person name="Rokhsar D.S."/>
            <person name="Weissenbach J."/>
            <person name="Armbrust E.V."/>
            <person name="Green B.R."/>
            <person name="Van de Peer Y."/>
            <person name="Grigoriev I.V."/>
        </authorList>
    </citation>
    <scope>NUCLEOTIDE SEQUENCE [LARGE SCALE GENOMIC DNA]</scope>
    <source>
        <strain evidence="4 5">CCMP1335</strain>
    </source>
</reference>
<feature type="region of interest" description="Disordered" evidence="2">
    <location>
        <begin position="444"/>
        <end position="474"/>
    </location>
</feature>
<dbReference type="PANTHER" id="PTHR46085">
    <property type="entry name" value="ARFGAP/RECO-RELATED"/>
    <property type="match status" value="1"/>
</dbReference>
<dbReference type="PANTHER" id="PTHR46085:SF3">
    <property type="entry name" value="ARF GTPASE ACTIVATING PROTEIN"/>
    <property type="match status" value="1"/>
</dbReference>
<dbReference type="RefSeq" id="XP_002292848.1">
    <property type="nucleotide sequence ID" value="XM_002292812.1"/>
</dbReference>
<sequence length="784" mass="84886">MLSKPGEARSKATPTQRRRKVVEENLDDVVRRLQRLPHNKACADCQSKLTQCVNLNHGTFICMACSGVHREFNHKIKGIGHSSFTPEEISKLRHPDSGNEAVNARYLANYNAQRERMRPPQNNNDLQLLRGWIQRKYIDKAWCDSKGDPGGGGGKLPTSSSSKAKSTPKTDSGRRKIMPPVASQPAAPTEDLFGFDSVASAPAATSAGSSWDAFGSTPTQQSQPTPAALVFQADFGNMDSTAASPAAAPHAAPSFQADFGNFDQPTVVAMPPVEQAVVGQQLNQHQQPPFQANFDHQSAALNQINQQPQSSVSQPNQVQQPFTPNFNAMDQPSQHHFNQNQVQMQVNSQMQSGDAQGGMGFSQFPQQQQIQQQPEQNRFGNFSSMETQQAPHEQSNKMIGRVPNQQGTVAFGQFPQQQINAQQEQSEADNVSTIQPIDMQQQNNQTQGMGANTQRPAPANQPDFSEEQSDQVTSMNPNAFRSVESDKKSAFDAFDNLSLEPTPLESSAASSSSGTSSAAKAASALPQFQEGQQVVFTNSTGSSGATIMKAHYDDELKPYHAINVNGRGKQTDDAHLSLPNESNTSNNSSSFTLSNTNSTASSTLDFGKSAKLQETVAMLQNLNVQELMQVQQFIANMGATNVQSASNESTPQLLNETGLSNKAPTQINMASVASMPYQYQQGMANGGMGVQMNLDSQMNNAYQPSSFQCPVNGLQNQASTSVQQGPAICLPNHTMTQQQPMGMHQNPAMSMQHQPNAPPPPPPQVPTSPALPPVEKEGNPFDMY</sequence>
<proteinExistence type="predicted"/>
<dbReference type="GO" id="GO:0008270">
    <property type="term" value="F:zinc ion binding"/>
    <property type="evidence" value="ECO:0007669"/>
    <property type="project" value="UniProtKB-KW"/>
</dbReference>
<gene>
    <name evidence="4" type="ORF">THAPSDRAFT_24184</name>
</gene>
<keyword evidence="1" id="KW-0863">Zinc-finger</keyword>
<dbReference type="InterPro" id="IPR044820">
    <property type="entry name" value="AGD14-like"/>
</dbReference>
<dbReference type="PROSITE" id="PS50115">
    <property type="entry name" value="ARFGAP"/>
    <property type="match status" value="1"/>
</dbReference>
<dbReference type="PaxDb" id="35128-Thaps24184"/>
<feature type="compositionally biased region" description="Polar residues" evidence="2">
    <location>
        <begin position="322"/>
        <end position="333"/>
    </location>
</feature>
<feature type="compositionally biased region" description="Low complexity" evidence="2">
    <location>
        <begin position="363"/>
        <end position="375"/>
    </location>
</feature>
<dbReference type="KEGG" id="tps:THAPSDRAFT_24184"/>
<dbReference type="Gene3D" id="1.10.220.150">
    <property type="entry name" value="Arf GTPase activating protein"/>
    <property type="match status" value="1"/>
</dbReference>
<dbReference type="CDD" id="cd08838">
    <property type="entry name" value="ArfGap_AGFG"/>
    <property type="match status" value="1"/>
</dbReference>
<feature type="region of interest" description="Disordered" evidence="2">
    <location>
        <begin position="306"/>
        <end position="333"/>
    </location>
</feature>
<dbReference type="SUPFAM" id="SSF57863">
    <property type="entry name" value="ArfGap/RecO-like zinc finger"/>
    <property type="match status" value="1"/>
</dbReference>
<evidence type="ECO:0000313" key="4">
    <source>
        <dbReference type="EMBL" id="EED90044.1"/>
    </source>
</evidence>
<feature type="domain" description="Arf-GAP" evidence="3">
    <location>
        <begin position="27"/>
        <end position="150"/>
    </location>
</feature>
<evidence type="ECO:0000256" key="1">
    <source>
        <dbReference type="PROSITE-ProRule" id="PRU00288"/>
    </source>
</evidence>
<dbReference type="GeneID" id="7446850"/>
<dbReference type="OMA" id="HYDDELK"/>
<dbReference type="STRING" id="35128.B8C9H0"/>
<feature type="compositionally biased region" description="Low complexity" evidence="2">
    <location>
        <begin position="306"/>
        <end position="321"/>
    </location>
</feature>